<comment type="caution">
    <text evidence="1">The sequence shown here is derived from an EMBL/GenBank/DDBJ whole genome shotgun (WGS) entry which is preliminary data.</text>
</comment>
<reference evidence="1 2" key="1">
    <citation type="journal article" date="2018" name="PLoS Genet.">
        <title>Population sequencing reveals clonal diversity and ancestral inbreeding in the grapevine cultivar Chardonnay.</title>
        <authorList>
            <person name="Roach M.J."/>
            <person name="Johnson D.L."/>
            <person name="Bohlmann J."/>
            <person name="van Vuuren H.J."/>
            <person name="Jones S.J."/>
            <person name="Pretorius I.S."/>
            <person name="Schmidt S.A."/>
            <person name="Borneman A.R."/>
        </authorList>
    </citation>
    <scope>NUCLEOTIDE SEQUENCE [LARGE SCALE GENOMIC DNA]</scope>
    <source>
        <strain evidence="2">cv. Chardonnay</strain>
        <tissue evidence="1">Leaf</tissue>
    </source>
</reference>
<accession>A0A438GH40</accession>
<sequence>MSFGENGVWLQVDRIDQMVYIYNSLLCFVGRRHDVGVEVSHLVFVDDVLILCDAIGDVPNLEELAEVLGCKVGVLPTTYLCLPLGTPYKSFRVWEGVEERFQKRNKVKFWKDRWCRDLPLRDAFLDFFSIASSKDAWVVDVWDGGSWNPRFIRRLNNWELEEIDFFFGKLHDHSLSLDFDDI</sequence>
<dbReference type="AlphaFoldDB" id="A0A438GH40"/>
<dbReference type="Proteomes" id="UP000288805">
    <property type="component" value="Unassembled WGS sequence"/>
</dbReference>
<gene>
    <name evidence="1" type="ORF">CK203_048019</name>
</gene>
<evidence type="ECO:0000313" key="1">
    <source>
        <dbReference type="EMBL" id="RVW71529.1"/>
    </source>
</evidence>
<evidence type="ECO:0000313" key="2">
    <source>
        <dbReference type="Proteomes" id="UP000288805"/>
    </source>
</evidence>
<name>A0A438GH40_VITVI</name>
<dbReference type="EMBL" id="QGNW01000435">
    <property type="protein sequence ID" value="RVW71529.1"/>
    <property type="molecule type" value="Genomic_DNA"/>
</dbReference>
<protein>
    <recommendedName>
        <fullName evidence="3">Reverse transcriptase domain-containing protein</fullName>
    </recommendedName>
</protein>
<evidence type="ECO:0008006" key="3">
    <source>
        <dbReference type="Google" id="ProtNLM"/>
    </source>
</evidence>
<proteinExistence type="predicted"/>
<organism evidence="1 2">
    <name type="scientific">Vitis vinifera</name>
    <name type="common">Grape</name>
    <dbReference type="NCBI Taxonomy" id="29760"/>
    <lineage>
        <taxon>Eukaryota</taxon>
        <taxon>Viridiplantae</taxon>
        <taxon>Streptophyta</taxon>
        <taxon>Embryophyta</taxon>
        <taxon>Tracheophyta</taxon>
        <taxon>Spermatophyta</taxon>
        <taxon>Magnoliopsida</taxon>
        <taxon>eudicotyledons</taxon>
        <taxon>Gunneridae</taxon>
        <taxon>Pentapetalae</taxon>
        <taxon>rosids</taxon>
        <taxon>Vitales</taxon>
        <taxon>Vitaceae</taxon>
        <taxon>Viteae</taxon>
        <taxon>Vitis</taxon>
    </lineage>
</organism>